<keyword evidence="1" id="KW-0547">Nucleotide-binding</keyword>
<dbReference type="Gene3D" id="3.40.50.300">
    <property type="entry name" value="P-loop containing nucleotide triphosphate hydrolases"/>
    <property type="match status" value="2"/>
</dbReference>
<dbReference type="Proteomes" id="UP000235093">
    <property type="component" value="Unassembled WGS sequence"/>
</dbReference>
<keyword evidence="4" id="KW-0067">ATP-binding</keyword>
<dbReference type="GO" id="GO:0003677">
    <property type="term" value="F:DNA binding"/>
    <property type="evidence" value="ECO:0007669"/>
    <property type="project" value="InterPro"/>
</dbReference>
<protein>
    <recommendedName>
        <fullName evidence="5">Helicase ATP-binding domain-containing protein</fullName>
    </recommendedName>
</protein>
<dbReference type="PROSITE" id="PS00092">
    <property type="entry name" value="N6_MTASE"/>
    <property type="match status" value="1"/>
</dbReference>
<dbReference type="Gene3D" id="3.40.50.150">
    <property type="entry name" value="Vaccinia Virus protein VP39"/>
    <property type="match status" value="1"/>
</dbReference>
<feature type="domain" description="Helicase ATP-binding" evidence="5">
    <location>
        <begin position="480"/>
        <end position="642"/>
    </location>
</feature>
<dbReference type="GO" id="GO:0008170">
    <property type="term" value="F:N-methyltransferase activity"/>
    <property type="evidence" value="ECO:0007669"/>
    <property type="project" value="InterPro"/>
</dbReference>
<dbReference type="PANTHER" id="PTHR45766:SF6">
    <property type="entry name" value="SWI_SNF-RELATED MATRIX-ASSOCIATED ACTIN-DEPENDENT REGULATOR OF CHROMATIN SUBFAMILY A-LIKE PROTEIN 1"/>
    <property type="match status" value="1"/>
</dbReference>
<dbReference type="PRINTS" id="PR00507">
    <property type="entry name" value="N12N6MTFRASE"/>
</dbReference>
<dbReference type="SUPFAM" id="SSF53335">
    <property type="entry name" value="S-adenosyl-L-methionine-dependent methyltransferases"/>
    <property type="match status" value="1"/>
</dbReference>
<dbReference type="PANTHER" id="PTHR45766">
    <property type="entry name" value="DNA ANNEALING HELICASE AND ENDONUCLEASE ZRANB3 FAMILY MEMBER"/>
    <property type="match status" value="1"/>
</dbReference>
<dbReference type="EMBL" id="NIHT01000032">
    <property type="protein sequence ID" value="PLT71606.1"/>
    <property type="molecule type" value="Genomic_DNA"/>
</dbReference>
<reference evidence="6 7" key="1">
    <citation type="journal article" date="2017" name="Genome Med.">
        <title>A novel Ruminococcus gnavus clade enriched in inflammatory bowel disease patients.</title>
        <authorList>
            <person name="Hall A.B."/>
            <person name="Yassour M."/>
            <person name="Sauk J."/>
            <person name="Garner A."/>
            <person name="Jiang X."/>
            <person name="Arthur T."/>
            <person name="Lagoudas G.K."/>
            <person name="Vatanen T."/>
            <person name="Fornelos N."/>
            <person name="Wilson R."/>
            <person name="Bertha M."/>
            <person name="Cohen M."/>
            <person name="Garber J."/>
            <person name="Khalili H."/>
            <person name="Gevers D."/>
            <person name="Ananthakrishnan A.N."/>
            <person name="Kugathasan S."/>
            <person name="Lander E.S."/>
            <person name="Blainey P."/>
            <person name="Vlamakis H."/>
            <person name="Xavier R.J."/>
            <person name="Huttenhower C."/>
        </authorList>
    </citation>
    <scope>NUCLEOTIDE SEQUENCE [LARGE SCALE GENOMIC DNA]</scope>
    <source>
        <strain evidence="6 7">RJX1125</strain>
    </source>
</reference>
<dbReference type="SUPFAM" id="SSF52540">
    <property type="entry name" value="P-loop containing nucleoside triphosphate hydrolases"/>
    <property type="match status" value="2"/>
</dbReference>
<dbReference type="AlphaFoldDB" id="A0A2N5P8Z7"/>
<dbReference type="GO" id="GO:0006281">
    <property type="term" value="P:DNA repair"/>
    <property type="evidence" value="ECO:0007669"/>
    <property type="project" value="TreeGrafter"/>
</dbReference>
<dbReference type="SMART" id="SM00487">
    <property type="entry name" value="DEXDc"/>
    <property type="match status" value="1"/>
</dbReference>
<name>A0A2N5P8Z7_MEDGN</name>
<evidence type="ECO:0000313" key="6">
    <source>
        <dbReference type="EMBL" id="PLT71606.1"/>
    </source>
</evidence>
<evidence type="ECO:0000256" key="4">
    <source>
        <dbReference type="ARBA" id="ARBA00022840"/>
    </source>
</evidence>
<dbReference type="InterPro" id="IPR011545">
    <property type="entry name" value="DEAD/DEAH_box_helicase_dom"/>
</dbReference>
<dbReference type="PROSITE" id="PS51192">
    <property type="entry name" value="HELICASE_ATP_BIND_1"/>
    <property type="match status" value="1"/>
</dbReference>
<dbReference type="CDD" id="cd02440">
    <property type="entry name" value="AdoMet_MTases"/>
    <property type="match status" value="1"/>
</dbReference>
<dbReference type="InterPro" id="IPR003356">
    <property type="entry name" value="DNA_methylase_A-5"/>
</dbReference>
<dbReference type="InterPro" id="IPR001650">
    <property type="entry name" value="Helicase_C-like"/>
</dbReference>
<dbReference type="GO" id="GO:0031297">
    <property type="term" value="P:replication fork processing"/>
    <property type="evidence" value="ECO:0007669"/>
    <property type="project" value="TreeGrafter"/>
</dbReference>
<dbReference type="GO" id="GO:0009307">
    <property type="term" value="P:DNA restriction-modification system"/>
    <property type="evidence" value="ECO:0007669"/>
    <property type="project" value="UniProtKB-KW"/>
</dbReference>
<dbReference type="InterPro" id="IPR002052">
    <property type="entry name" value="DNA_methylase_N6_adenine_CS"/>
</dbReference>
<dbReference type="RefSeq" id="WP_101884309.1">
    <property type="nucleotide sequence ID" value="NZ_JAPRAW010000005.1"/>
</dbReference>
<dbReference type="Pfam" id="PF00270">
    <property type="entry name" value="DEAD"/>
    <property type="match status" value="1"/>
</dbReference>
<comment type="caution">
    <text evidence="6">The sequence shown here is derived from an EMBL/GenBank/DDBJ whole genome shotgun (WGS) entry which is preliminary data.</text>
</comment>
<dbReference type="Pfam" id="PF02384">
    <property type="entry name" value="N6_Mtase"/>
    <property type="match status" value="1"/>
</dbReference>
<evidence type="ECO:0000256" key="2">
    <source>
        <dbReference type="ARBA" id="ARBA00022747"/>
    </source>
</evidence>
<dbReference type="GO" id="GO:0032259">
    <property type="term" value="P:methylation"/>
    <property type="evidence" value="ECO:0007669"/>
    <property type="project" value="InterPro"/>
</dbReference>
<evidence type="ECO:0000259" key="5">
    <source>
        <dbReference type="PROSITE" id="PS51192"/>
    </source>
</evidence>
<dbReference type="InterPro" id="IPR014001">
    <property type="entry name" value="Helicase_ATP-bd"/>
</dbReference>
<evidence type="ECO:0000256" key="3">
    <source>
        <dbReference type="ARBA" id="ARBA00022801"/>
    </source>
</evidence>
<dbReference type="InterPro" id="IPR027417">
    <property type="entry name" value="P-loop_NTPase"/>
</dbReference>
<dbReference type="GO" id="GO:0016787">
    <property type="term" value="F:hydrolase activity"/>
    <property type="evidence" value="ECO:0007669"/>
    <property type="project" value="UniProtKB-KW"/>
</dbReference>
<organism evidence="6 7">
    <name type="scientific">Mediterraneibacter gnavus</name>
    <name type="common">Ruminococcus gnavus</name>
    <dbReference type="NCBI Taxonomy" id="33038"/>
    <lineage>
        <taxon>Bacteria</taxon>
        <taxon>Bacillati</taxon>
        <taxon>Bacillota</taxon>
        <taxon>Clostridia</taxon>
        <taxon>Lachnospirales</taxon>
        <taxon>Lachnospiraceae</taxon>
        <taxon>Mediterraneibacter</taxon>
    </lineage>
</organism>
<keyword evidence="2" id="KW-0680">Restriction system</keyword>
<accession>A0A2N5P8Z7</accession>
<keyword evidence="3" id="KW-0378">Hydrolase</keyword>
<dbReference type="InterPro" id="IPR029063">
    <property type="entry name" value="SAM-dependent_MTases_sf"/>
</dbReference>
<evidence type="ECO:0000313" key="7">
    <source>
        <dbReference type="Proteomes" id="UP000235093"/>
    </source>
</evidence>
<gene>
    <name evidence="6" type="ORF">CDL23_14750</name>
</gene>
<evidence type="ECO:0000256" key="1">
    <source>
        <dbReference type="ARBA" id="ARBA00022741"/>
    </source>
</evidence>
<sequence length="997" mass="117255">MEKYKKDTELQIPIEQRQKLNEKILYLVENHEAELYGITPEDIFNVYTGNGGLHGLDRKDFQNFHAYTEAKKEIEQGQFFTPAEVCEFLVSCVKPEAEDIIYDLTYGKGDFFNYLPTESNIYGTELDMKAVKIAQYLYPKANLQYGDIRQYSPVLSGDIVFGNPPFHLEWGTKEAPVSSQMYYCKKAYQVLKNGGLLVLLVPESFLSDDFSNKGDIEEINQMFNLIVQFSLPADVFKEYGVTSFRTKAMILQKKSQYVTERPYTTKKEVLKHPQEIYQTYVLPVLQERRKNAANIYFECQNTDLEGKQKQAFQEKTVKLLFDIKRNRKITHKAGQAEEILQEYLKQTKPEELSWQEWEKIKIQPEDVLRKLKEILSSANKTYRNETRIVKTNYRFKVKDYRENGSDVELGSIHSFVLTKAEVPGFEKFLKKKRQNFELQEIPFKKIKQDQKIAEYLEKWHVKSQMTGEVKYLNPIQKQEVNKLLQKRYAALQFSMGTGKSLCTLAMAQYRIKYSPVRNVFIVSTALAINNTWEEILTDYQIDFYRIRKREDIKRVQKGQIVLLTVNLLTDLKREMKKLVRIRCQKVMLIFDESDTISNGSSKRTKAMLSVFRKCRYKVLATGTMTRNNVVEAAPQLELLYNNSIHYLAKNEWIFRFRNGQMEKYANPFFNQPFPAYKKGYELFSFSYLPKKITVFGLEKANQDIYNSSFLDELLEKTVITKNFEEVVGRKIYKIYQGTCSFNQTEKEVYLTAIKEFDKIRRKYFMACKNARKDAMFRILQQLMLLLKICADSSLAYEYNSNEPPTKVKKAIHLLQMWEKERVAIGVRKIEVAESYYHYLKQAFPKRPIFMITGKKNPCKQRQRIVEELRKTENGILLSTQQSLSESMNIDDVDKIILPELHYNHAAMEQYYFRFIRYTSQNFKQVVFLIYENSIEVNLLKMILAKEKINLFMKNQLIASGELYEKFGINPQIFSLLMTTGVDQEGKLQIQWGEQKIR</sequence>
<proteinExistence type="predicted"/>
<dbReference type="GO" id="GO:0005524">
    <property type="term" value="F:ATP binding"/>
    <property type="evidence" value="ECO:0007669"/>
    <property type="project" value="UniProtKB-KW"/>
</dbReference>
<dbReference type="Pfam" id="PF00271">
    <property type="entry name" value="Helicase_C"/>
    <property type="match status" value="1"/>
</dbReference>